<dbReference type="RefSeq" id="WP_114789670.1">
    <property type="nucleotide sequence ID" value="NZ_CP139960.1"/>
</dbReference>
<sequence>MYNKDFFQVNSDIEWTDLGNGVSRQMLGHDGQMMMVKVKFESGAVGAMHQHPHVQVSYVESGVFELTIGEATKTLRQGDGYFVPPNVLHGCLCIQAGVLIDAFTPAREDFLLQDL</sequence>
<dbReference type="InterPro" id="IPR013096">
    <property type="entry name" value="Cupin_2"/>
</dbReference>
<organism evidence="2 3">
    <name type="scientific">Niabella yanshanensis</name>
    <dbReference type="NCBI Taxonomy" id="577386"/>
    <lineage>
        <taxon>Bacteria</taxon>
        <taxon>Pseudomonadati</taxon>
        <taxon>Bacteroidota</taxon>
        <taxon>Chitinophagia</taxon>
        <taxon>Chitinophagales</taxon>
        <taxon>Chitinophagaceae</taxon>
        <taxon>Niabella</taxon>
    </lineage>
</organism>
<accession>A0ABZ0WAA1</accession>
<dbReference type="Proteomes" id="UP001325680">
    <property type="component" value="Chromosome"/>
</dbReference>
<dbReference type="PANTHER" id="PTHR40112">
    <property type="entry name" value="H2HPP ISOMERASE"/>
    <property type="match status" value="1"/>
</dbReference>
<dbReference type="PANTHER" id="PTHR40112:SF1">
    <property type="entry name" value="H2HPP ISOMERASE"/>
    <property type="match status" value="1"/>
</dbReference>
<name>A0ABZ0WAA1_9BACT</name>
<dbReference type="PIRSF" id="PIRSF029883">
    <property type="entry name" value="KdgF"/>
    <property type="match status" value="1"/>
</dbReference>
<proteinExistence type="predicted"/>
<reference evidence="2 3" key="1">
    <citation type="submission" date="2023-12" db="EMBL/GenBank/DDBJ databases">
        <title>Genome sequencing and assembly of bacterial species from a model synthetic community.</title>
        <authorList>
            <person name="Hogle S.L."/>
        </authorList>
    </citation>
    <scope>NUCLEOTIDE SEQUENCE [LARGE SCALE GENOMIC DNA]</scope>
    <source>
        <strain evidence="2 3">HAMBI_3031</strain>
    </source>
</reference>
<evidence type="ECO:0000313" key="3">
    <source>
        <dbReference type="Proteomes" id="UP001325680"/>
    </source>
</evidence>
<evidence type="ECO:0000259" key="1">
    <source>
        <dbReference type="Pfam" id="PF07883"/>
    </source>
</evidence>
<dbReference type="SUPFAM" id="SSF51182">
    <property type="entry name" value="RmlC-like cupins"/>
    <property type="match status" value="1"/>
</dbReference>
<dbReference type="EMBL" id="CP139960">
    <property type="protein sequence ID" value="WQD39434.1"/>
    <property type="molecule type" value="Genomic_DNA"/>
</dbReference>
<dbReference type="InterPro" id="IPR052535">
    <property type="entry name" value="Bacilysin_H2HPP_isomerase"/>
</dbReference>
<evidence type="ECO:0000313" key="2">
    <source>
        <dbReference type="EMBL" id="WQD39434.1"/>
    </source>
</evidence>
<dbReference type="Gene3D" id="2.60.120.10">
    <property type="entry name" value="Jelly Rolls"/>
    <property type="match status" value="1"/>
</dbReference>
<dbReference type="InterPro" id="IPR011051">
    <property type="entry name" value="RmlC_Cupin_sf"/>
</dbReference>
<gene>
    <name evidence="2" type="ORF">U0035_04650</name>
</gene>
<keyword evidence="3" id="KW-1185">Reference proteome</keyword>
<dbReference type="InterPro" id="IPR025499">
    <property type="entry name" value="KdgF"/>
</dbReference>
<protein>
    <submittedName>
        <fullName evidence="2">Cupin domain-containing protein</fullName>
    </submittedName>
</protein>
<dbReference type="CDD" id="cd02238">
    <property type="entry name" value="cupin_KdgF"/>
    <property type="match status" value="1"/>
</dbReference>
<dbReference type="InterPro" id="IPR014710">
    <property type="entry name" value="RmlC-like_jellyroll"/>
</dbReference>
<feature type="domain" description="Cupin type-2" evidence="1">
    <location>
        <begin position="38"/>
        <end position="91"/>
    </location>
</feature>
<dbReference type="Pfam" id="PF07883">
    <property type="entry name" value="Cupin_2"/>
    <property type="match status" value="1"/>
</dbReference>